<organism evidence="3 4">
    <name type="scientific">Paludisphaera borealis</name>
    <dbReference type="NCBI Taxonomy" id="1387353"/>
    <lineage>
        <taxon>Bacteria</taxon>
        <taxon>Pseudomonadati</taxon>
        <taxon>Planctomycetota</taxon>
        <taxon>Planctomycetia</taxon>
        <taxon>Isosphaerales</taxon>
        <taxon>Isosphaeraceae</taxon>
        <taxon>Paludisphaera</taxon>
    </lineage>
</organism>
<evidence type="ECO:0000259" key="2">
    <source>
        <dbReference type="Pfam" id="PF07589"/>
    </source>
</evidence>
<feature type="chain" id="PRO_5012369100" description="Ice-binding protein C-terminal domain-containing protein" evidence="1">
    <location>
        <begin position="27"/>
        <end position="84"/>
    </location>
</feature>
<dbReference type="AlphaFoldDB" id="A0A1U7CJT0"/>
<protein>
    <recommendedName>
        <fullName evidence="2">Ice-binding protein C-terminal domain-containing protein</fullName>
    </recommendedName>
</protein>
<dbReference type="NCBIfam" id="TIGR02595">
    <property type="entry name" value="PEP_CTERM"/>
    <property type="match status" value="1"/>
</dbReference>
<dbReference type="Pfam" id="PF07589">
    <property type="entry name" value="PEP-CTERM"/>
    <property type="match status" value="1"/>
</dbReference>
<reference evidence="4" key="1">
    <citation type="submission" date="2016-12" db="EMBL/GenBank/DDBJ databases">
        <title>Comparative genomics of four Isosphaeraceae planctomycetes: a common pool of plasmids and glycoside hydrolase genes.</title>
        <authorList>
            <person name="Ivanova A."/>
        </authorList>
    </citation>
    <scope>NUCLEOTIDE SEQUENCE [LARGE SCALE GENOMIC DNA]</scope>
    <source>
        <strain evidence="4">PX4</strain>
    </source>
</reference>
<name>A0A1U7CJT0_9BACT</name>
<proteinExistence type="predicted"/>
<dbReference type="InterPro" id="IPR013424">
    <property type="entry name" value="Ice-binding_C"/>
</dbReference>
<dbReference type="EMBL" id="CP019082">
    <property type="protein sequence ID" value="APW59200.1"/>
    <property type="molecule type" value="Genomic_DNA"/>
</dbReference>
<feature type="signal peptide" evidence="1">
    <location>
        <begin position="1"/>
        <end position="26"/>
    </location>
</feature>
<gene>
    <name evidence="3" type="ORF">BSF38_00615</name>
</gene>
<dbReference type="KEGG" id="pbor:BSF38_00615"/>
<evidence type="ECO:0000256" key="1">
    <source>
        <dbReference type="SAM" id="SignalP"/>
    </source>
</evidence>
<evidence type="ECO:0000313" key="3">
    <source>
        <dbReference type="EMBL" id="APW59200.1"/>
    </source>
</evidence>
<evidence type="ECO:0000313" key="4">
    <source>
        <dbReference type="Proteomes" id="UP000186309"/>
    </source>
</evidence>
<keyword evidence="1" id="KW-0732">Signal</keyword>
<sequence>MKRSRAKLLAVSASTILAIAAATSQAGSPLPSDLASSQIVIGADQPAAVVQDDPTPVPEPTSLALFGIGISSFITLRRFRKLFY</sequence>
<accession>A0A1U7CJT0</accession>
<dbReference type="OrthoDB" id="257950at2"/>
<feature type="domain" description="Ice-binding protein C-terminal" evidence="2">
    <location>
        <begin position="56"/>
        <end position="78"/>
    </location>
</feature>
<dbReference type="RefSeq" id="WP_076343409.1">
    <property type="nucleotide sequence ID" value="NZ_CP019082.1"/>
</dbReference>
<keyword evidence="4" id="KW-1185">Reference proteome</keyword>
<dbReference type="Proteomes" id="UP000186309">
    <property type="component" value="Chromosome"/>
</dbReference>